<feature type="region of interest" description="Disordered" evidence="1">
    <location>
        <begin position="1"/>
        <end position="20"/>
    </location>
</feature>
<reference evidence="2 3" key="1">
    <citation type="submission" date="2023-12" db="EMBL/GenBank/DDBJ databases">
        <title>Baltic Sea Cyanobacteria.</title>
        <authorList>
            <person name="Delbaje E."/>
            <person name="Fewer D.P."/>
            <person name="Shishido T.K."/>
        </authorList>
    </citation>
    <scope>NUCLEOTIDE SEQUENCE [LARGE SCALE GENOMIC DNA]</scope>
    <source>
        <strain evidence="2 3">UHCC 0139</strain>
    </source>
</reference>
<dbReference type="Proteomes" id="UP001304461">
    <property type="component" value="Unassembled WGS sequence"/>
</dbReference>
<keyword evidence="3" id="KW-1185">Reference proteome</keyword>
<proteinExistence type="predicted"/>
<sequence>MAVLPPLLPSGWGRPGKDHRRHRAFPAVPPPCRLLVLPLLAAVLAGCVPADQRPSGRVYPLPRHQPNDGLAVVSRPGGEGLHIWIETDTARPGVCRPRWLPDAARLRGGNGPQPTSFGLAPRQEFFQVLERGTVRLALRRQMEALCRQRAPGSTFLWEPPPRTAAEHRPPVLPLLEEPDLLSDPRAIRRAEKQLLGLPLTPDDREEPEETGHGGW</sequence>
<accession>A0ABU5RUE7</accession>
<dbReference type="EMBL" id="JAYGHX010000004">
    <property type="protein sequence ID" value="MEA5391361.1"/>
    <property type="molecule type" value="Genomic_DNA"/>
</dbReference>
<dbReference type="RefSeq" id="WP_323305392.1">
    <property type="nucleotide sequence ID" value="NZ_JAYGHX010000004.1"/>
</dbReference>
<comment type="caution">
    <text evidence="2">The sequence shown here is derived from an EMBL/GenBank/DDBJ whole genome shotgun (WGS) entry which is preliminary data.</text>
</comment>
<protein>
    <submittedName>
        <fullName evidence="2">Uncharacterized protein</fullName>
    </submittedName>
</protein>
<organism evidence="2 3">
    <name type="scientific">Cyanobium gracile UHCC 0139</name>
    <dbReference type="NCBI Taxonomy" id="3110308"/>
    <lineage>
        <taxon>Bacteria</taxon>
        <taxon>Bacillati</taxon>
        <taxon>Cyanobacteriota</taxon>
        <taxon>Cyanophyceae</taxon>
        <taxon>Synechococcales</taxon>
        <taxon>Prochlorococcaceae</taxon>
        <taxon>Cyanobium</taxon>
    </lineage>
</organism>
<evidence type="ECO:0000313" key="2">
    <source>
        <dbReference type="EMBL" id="MEA5391361.1"/>
    </source>
</evidence>
<feature type="region of interest" description="Disordered" evidence="1">
    <location>
        <begin position="192"/>
        <end position="215"/>
    </location>
</feature>
<name>A0ABU5RUE7_9CYAN</name>
<evidence type="ECO:0000313" key="3">
    <source>
        <dbReference type="Proteomes" id="UP001304461"/>
    </source>
</evidence>
<gene>
    <name evidence="2" type="ORF">VB738_08825</name>
</gene>
<evidence type="ECO:0000256" key="1">
    <source>
        <dbReference type="SAM" id="MobiDB-lite"/>
    </source>
</evidence>